<organism evidence="1 2">
    <name type="scientific">Candidatus Nanogingivalis gingivitcus</name>
    <dbReference type="NCBI Taxonomy" id="2171992"/>
    <lineage>
        <taxon>Bacteria</taxon>
        <taxon>Candidatus Saccharimonadota</taxon>
        <taxon>Candidatus Nanosyncoccalia</taxon>
        <taxon>Candidatus Nanogingivales</taxon>
        <taxon>Candidatus Nanogingivalaceae</taxon>
        <taxon>Candidatus Nanogingivalis</taxon>
    </lineage>
</organism>
<evidence type="ECO:0000313" key="1">
    <source>
        <dbReference type="EMBL" id="RYC72783.1"/>
    </source>
</evidence>
<dbReference type="Gene3D" id="3.60.160.10">
    <property type="entry name" value="Mitochondrial biogenesis AIM24"/>
    <property type="match status" value="1"/>
</dbReference>
<dbReference type="RefSeq" id="WP_129718695.1">
    <property type="nucleotide sequence ID" value="NZ_PRLK01000003.1"/>
</dbReference>
<dbReference type="EMBL" id="PRLK01000003">
    <property type="protein sequence ID" value="RYC72783.1"/>
    <property type="molecule type" value="Genomic_DNA"/>
</dbReference>
<dbReference type="Pfam" id="PF01987">
    <property type="entry name" value="AIM24"/>
    <property type="match status" value="1"/>
</dbReference>
<reference evidence="1 2" key="2">
    <citation type="journal article" date="2020" name="Cell Rep.">
        <title>Acquisition and Adaptation of Ultra-small Parasitic Reduced Genome Bacteria to Mammalian Hosts.</title>
        <authorList>
            <person name="McLean J.S."/>
            <person name="Bor B."/>
            <person name="Kerns K.A."/>
            <person name="Liu Q."/>
            <person name="To T.T."/>
            <person name="Solden L."/>
            <person name="Hendrickson E.L."/>
            <person name="Wrighton K."/>
            <person name="Shi W."/>
            <person name="He X."/>
        </authorList>
    </citation>
    <scope>NUCLEOTIDE SEQUENCE [LARGE SCALE GENOMIC DNA]</scope>
    <source>
        <strain evidence="1 2">TM7_CMJM_G6_1_HOT_870</strain>
    </source>
</reference>
<comment type="caution">
    <text evidence="1">The sequence shown here is derived from an EMBL/GenBank/DDBJ whole genome shotgun (WGS) entry which is preliminary data.</text>
</comment>
<reference evidence="1 2" key="1">
    <citation type="journal article" date="2018" name="bioRxiv">
        <title>Evidence of independent acquisition and adaption of ultra-small bacteria to human hosts across the highly diverse yet reduced genomes of the phylum Saccharibacteria.</title>
        <authorList>
            <person name="McLean J.S."/>
            <person name="Bor B."/>
            <person name="To T.T."/>
            <person name="Liu Q."/>
            <person name="Kearns K.A."/>
            <person name="Solden L.M."/>
            <person name="Wrighton K.C."/>
            <person name="He X."/>
            <person name="Shi W."/>
        </authorList>
    </citation>
    <scope>NUCLEOTIDE SEQUENCE [LARGE SCALE GENOMIC DNA]</scope>
    <source>
        <strain evidence="1 2">TM7_CMJM_G6_1_HOT_870</strain>
    </source>
</reference>
<name>A0ABY0FKD6_9BACT</name>
<dbReference type="InterPro" id="IPR016031">
    <property type="entry name" value="Trp_RNA-bd_attenuator-like_dom"/>
</dbReference>
<dbReference type="PANTHER" id="PTHR43657:SF1">
    <property type="entry name" value="ALTERED INHERITANCE OF MITOCHONDRIA PROTEIN 24, MITOCHONDRIAL"/>
    <property type="match status" value="1"/>
</dbReference>
<sequence>MKYEITGENLPILEISLKKGEKVICEGGAMTYRSMDIDMKTKFGGLGTALSRRFSGEKMAFNEYKALKDGQKIAFASSFPGAILPIEFSGKKALIVQKKAFLASTEGIERKIAFQKRFATGFFGGEGFIMQRITGNGTVFLEIDGSLIEKELKKGETLLVDTGHVVAYETSVTMNIETIKGAKNMLLGGEGFFNTKLVGPGKVYLQSMPISKITAYMV</sequence>
<dbReference type="Proteomes" id="UP001190925">
    <property type="component" value="Unassembled WGS sequence"/>
</dbReference>
<dbReference type="NCBIfam" id="TIGR00266">
    <property type="entry name" value="TIGR00266 family protein"/>
    <property type="match status" value="1"/>
</dbReference>
<evidence type="ECO:0000313" key="2">
    <source>
        <dbReference type="Proteomes" id="UP001190925"/>
    </source>
</evidence>
<proteinExistence type="predicted"/>
<dbReference type="PANTHER" id="PTHR43657">
    <property type="entry name" value="TRYPTOPHAN RNA-BINDING ATTENUATOR PROTEIN-LIKE PROTEIN"/>
    <property type="match status" value="1"/>
</dbReference>
<protein>
    <recommendedName>
        <fullName evidence="3">TIGR00266 family protein</fullName>
    </recommendedName>
</protein>
<keyword evidence="2" id="KW-1185">Reference proteome</keyword>
<dbReference type="SUPFAM" id="SSF51219">
    <property type="entry name" value="TRAP-like"/>
    <property type="match status" value="1"/>
</dbReference>
<accession>A0ABY0FKD6</accession>
<evidence type="ECO:0008006" key="3">
    <source>
        <dbReference type="Google" id="ProtNLM"/>
    </source>
</evidence>
<dbReference type="InterPro" id="IPR036983">
    <property type="entry name" value="AIM24_sf"/>
</dbReference>
<gene>
    <name evidence="1" type="ORF">G6CMJM_00279</name>
</gene>
<dbReference type="InterPro" id="IPR002838">
    <property type="entry name" value="AIM24"/>
</dbReference>